<comment type="similarity">
    <text evidence="1">Belongs to the UbiD family.</text>
</comment>
<protein>
    <recommendedName>
        <fullName evidence="2">3-octaprenyl-4-hydroxybenzoate carboxy-lyase-like Rift-related domain-containing protein</fullName>
    </recommendedName>
</protein>
<dbReference type="EMBL" id="LHXT01000117">
    <property type="protein sequence ID" value="KXA96244.1"/>
    <property type="molecule type" value="Genomic_DNA"/>
</dbReference>
<evidence type="ECO:0000259" key="2">
    <source>
        <dbReference type="Pfam" id="PF01977"/>
    </source>
</evidence>
<dbReference type="GO" id="GO:0005737">
    <property type="term" value="C:cytoplasm"/>
    <property type="evidence" value="ECO:0007669"/>
    <property type="project" value="TreeGrafter"/>
</dbReference>
<reference evidence="3 4" key="1">
    <citation type="journal article" date="2016" name="Sci. Rep.">
        <title>Metabolic traits of an uncultured archaeal lineage -MSBL1- from brine pools of the Red Sea.</title>
        <authorList>
            <person name="Mwirichia R."/>
            <person name="Alam I."/>
            <person name="Rashid M."/>
            <person name="Vinu M."/>
            <person name="Ba-Alawi W."/>
            <person name="Anthony Kamau A."/>
            <person name="Kamanda Ngugi D."/>
            <person name="Goker M."/>
            <person name="Klenk H.P."/>
            <person name="Bajic V."/>
            <person name="Stingl U."/>
        </authorList>
    </citation>
    <scope>NUCLEOTIDE SEQUENCE [LARGE SCALE GENOMIC DNA]</scope>
    <source>
        <strain evidence="3">SCGC-AAA259J03</strain>
    </source>
</reference>
<dbReference type="PANTHER" id="PTHR30108:SF17">
    <property type="entry name" value="FERULIC ACID DECARBOXYLASE 1"/>
    <property type="match status" value="1"/>
</dbReference>
<dbReference type="AlphaFoldDB" id="A0A656YUJ5"/>
<dbReference type="PANTHER" id="PTHR30108">
    <property type="entry name" value="3-OCTAPRENYL-4-HYDROXYBENZOATE CARBOXY-LYASE-RELATED"/>
    <property type="match status" value="1"/>
</dbReference>
<proteinExistence type="inferred from homology"/>
<dbReference type="Pfam" id="PF01977">
    <property type="entry name" value="UbiD"/>
    <property type="match status" value="1"/>
</dbReference>
<evidence type="ECO:0000313" key="3">
    <source>
        <dbReference type="EMBL" id="KXA96244.1"/>
    </source>
</evidence>
<dbReference type="GO" id="GO:0016831">
    <property type="term" value="F:carboxy-lyase activity"/>
    <property type="evidence" value="ECO:0007669"/>
    <property type="project" value="InterPro"/>
</dbReference>
<dbReference type="InterPro" id="IPR002830">
    <property type="entry name" value="UbiD"/>
</dbReference>
<dbReference type="Proteomes" id="UP000070257">
    <property type="component" value="Unassembled WGS sequence"/>
</dbReference>
<comment type="caution">
    <text evidence="3">The sequence shown here is derived from an EMBL/GenBank/DDBJ whole genome shotgun (WGS) entry which is preliminary data.</text>
</comment>
<keyword evidence="4" id="KW-1185">Reference proteome</keyword>
<dbReference type="SUPFAM" id="SSF50475">
    <property type="entry name" value="FMN-binding split barrel"/>
    <property type="match status" value="1"/>
</dbReference>
<evidence type="ECO:0000256" key="1">
    <source>
        <dbReference type="ARBA" id="ARBA00010021"/>
    </source>
</evidence>
<accession>A0A656YUJ5</accession>
<dbReference type="InterPro" id="IPR048304">
    <property type="entry name" value="UbiD_Rift_dom"/>
</dbReference>
<feature type="domain" description="3-octaprenyl-4-hydroxybenzoate carboxy-lyase-like Rift-related" evidence="2">
    <location>
        <begin position="1"/>
        <end position="67"/>
    </location>
</feature>
<gene>
    <name evidence="3" type="ORF">AKJ39_04885</name>
</gene>
<name>A0A656YUJ5_9EURY</name>
<evidence type="ECO:0000313" key="4">
    <source>
        <dbReference type="Proteomes" id="UP000070257"/>
    </source>
</evidence>
<sequence length="287" mass="31201">MKLVPAETSDLLVPANAEMVIEGTALPGERVDEGPCGEYLGFMHGPRRPMPLIRVDAITYRDNPIIVEDAAGTGAGNLGGIDMVANSFAASAPTETTRLLREQGVEASVPLGLAHWAYSIIPFAIGKQPYDGFTQDLETLLGPAGAAHYIDVHLNSPPGWGVTKEGKANEPEAVEPMFTLVDPENDINWPESDDMPKAQLNVYQTPEEKGTLAVSTARKTVAKVMIDASSEDWDEEENGPLLIKSDTLLPKEAVDEVEKKLESKREKVFPEIVIEKALRERREKSGS</sequence>
<organism evidence="3 4">
    <name type="scientific">candidate division MSBL1 archaeon SCGC-AAA259J03</name>
    <dbReference type="NCBI Taxonomy" id="1698269"/>
    <lineage>
        <taxon>Archaea</taxon>
        <taxon>Methanobacteriati</taxon>
        <taxon>Methanobacteriota</taxon>
        <taxon>candidate division MSBL1</taxon>
    </lineage>
</organism>